<name>A0A7U2QWI2_ASPFN</name>
<dbReference type="EMBL" id="CP044619">
    <property type="protein sequence ID" value="QRD87254.1"/>
    <property type="molecule type" value="Genomic_DNA"/>
</dbReference>
<sequence>MVGNTKCFSGWTGTTNMGRVVNIGYTKDLSYWTPPRLHSGLCVGFEAHINERESLLNRGGICLLEALEHVVIKMNYVSLPNAEINSVLVDDTRDENDGETPLEVHWTGTIELINEFSTLKTSAEELGVTTTVLTSNSTSYSVKSSTTLSRFYEVPPRRKYRRTTVYFQGTFKVQFRPQYTLTTRLGHTVQWPEGPAQDAFGVASGNLHIRISDITNDAKVFPIDPPRYTENPLMD</sequence>
<dbReference type="VEuPathDB" id="FungiDB:F9C07_2248788"/>
<evidence type="ECO:0000313" key="2">
    <source>
        <dbReference type="Proteomes" id="UP000596276"/>
    </source>
</evidence>
<protein>
    <submittedName>
        <fullName evidence="1">Uncharacterized protein</fullName>
    </submittedName>
</protein>
<accession>A0A7U2QWI2</accession>
<gene>
    <name evidence="1" type="ORF">F9C07_2248788</name>
</gene>
<proteinExistence type="predicted"/>
<dbReference type="VEuPathDB" id="FungiDB:AFLA_003009"/>
<evidence type="ECO:0000313" key="1">
    <source>
        <dbReference type="EMBL" id="QRD87254.1"/>
    </source>
</evidence>
<keyword evidence="2" id="KW-1185">Reference proteome</keyword>
<dbReference type="AlphaFoldDB" id="A0A7U2QWI2"/>
<reference evidence="2" key="1">
    <citation type="journal article" date="2021" name="G3 (Bethesda)">
        <title>Chromosome assembled and annotated genome sequence of Aspergillus flavus NRRL 3357.</title>
        <authorList>
            <person name="Skerker J.M."/>
            <person name="Pianalto K.M."/>
            <person name="Mondo S.J."/>
            <person name="Yang K."/>
            <person name="Arkin A.P."/>
            <person name="Keller N.P."/>
            <person name="Grigoriev I.V."/>
            <person name="Louise Glass N.L."/>
        </authorList>
    </citation>
    <scope>NUCLEOTIDE SEQUENCE [LARGE SCALE GENOMIC DNA]</scope>
    <source>
        <strain evidence="2">ATCC 200026 / FGSC A1120 / IAM 13836 / NRRL 3357 / JCM 12722 / SRRC 167</strain>
    </source>
</reference>
<organism evidence="1 2">
    <name type="scientific">Aspergillus flavus (strain ATCC 200026 / FGSC A1120 / IAM 13836 / NRRL 3357 / JCM 12722 / SRRC 167)</name>
    <dbReference type="NCBI Taxonomy" id="332952"/>
    <lineage>
        <taxon>Eukaryota</taxon>
        <taxon>Fungi</taxon>
        <taxon>Dikarya</taxon>
        <taxon>Ascomycota</taxon>
        <taxon>Pezizomycotina</taxon>
        <taxon>Eurotiomycetes</taxon>
        <taxon>Eurotiomycetidae</taxon>
        <taxon>Eurotiales</taxon>
        <taxon>Aspergillaceae</taxon>
        <taxon>Aspergillus</taxon>
        <taxon>Aspergillus subgen. Circumdati</taxon>
    </lineage>
</organism>
<dbReference type="Proteomes" id="UP000596276">
    <property type="component" value="Chromosome 1"/>
</dbReference>